<keyword evidence="6" id="KW-1185">Reference proteome</keyword>
<dbReference type="OrthoDB" id="43195at2"/>
<dbReference type="Pfam" id="PF13377">
    <property type="entry name" value="Peripla_BP_3"/>
    <property type="match status" value="1"/>
</dbReference>
<organism evidence="5 6">
    <name type="scientific">Streptococcus hyointestinalis</name>
    <dbReference type="NCBI Taxonomy" id="1337"/>
    <lineage>
        <taxon>Bacteria</taxon>
        <taxon>Bacillati</taxon>
        <taxon>Bacillota</taxon>
        <taxon>Bacilli</taxon>
        <taxon>Lactobacillales</taxon>
        <taxon>Streptococcaceae</taxon>
        <taxon>Streptococcus</taxon>
    </lineage>
</organism>
<dbReference type="Gene3D" id="3.40.50.2300">
    <property type="match status" value="2"/>
</dbReference>
<dbReference type="GO" id="GO:0000976">
    <property type="term" value="F:transcription cis-regulatory region binding"/>
    <property type="evidence" value="ECO:0007669"/>
    <property type="project" value="TreeGrafter"/>
</dbReference>
<dbReference type="Gene3D" id="1.10.260.40">
    <property type="entry name" value="lambda repressor-like DNA-binding domains"/>
    <property type="match status" value="1"/>
</dbReference>
<dbReference type="PROSITE" id="PS00356">
    <property type="entry name" value="HTH_LACI_1"/>
    <property type="match status" value="1"/>
</dbReference>
<dbReference type="Pfam" id="PF00356">
    <property type="entry name" value="LacI"/>
    <property type="match status" value="1"/>
</dbReference>
<evidence type="ECO:0000313" key="5">
    <source>
        <dbReference type="EMBL" id="SUN59741.1"/>
    </source>
</evidence>
<dbReference type="InterPro" id="IPR046335">
    <property type="entry name" value="LacI/GalR-like_sensor"/>
</dbReference>
<gene>
    <name evidence="5" type="primary">galR</name>
    <name evidence="5" type="ORF">NCTC12224_00548</name>
</gene>
<dbReference type="CDD" id="cd01392">
    <property type="entry name" value="HTH_LacI"/>
    <property type="match status" value="1"/>
</dbReference>
<dbReference type="GO" id="GO:0003700">
    <property type="term" value="F:DNA-binding transcription factor activity"/>
    <property type="evidence" value="ECO:0007669"/>
    <property type="project" value="TreeGrafter"/>
</dbReference>
<evidence type="ECO:0000256" key="3">
    <source>
        <dbReference type="ARBA" id="ARBA00023163"/>
    </source>
</evidence>
<evidence type="ECO:0000256" key="2">
    <source>
        <dbReference type="ARBA" id="ARBA00023125"/>
    </source>
</evidence>
<dbReference type="SUPFAM" id="SSF53822">
    <property type="entry name" value="Periplasmic binding protein-like I"/>
    <property type="match status" value="1"/>
</dbReference>
<dbReference type="CDD" id="cd01544">
    <property type="entry name" value="PBP1_GalR"/>
    <property type="match status" value="1"/>
</dbReference>
<accession>A0A380K694</accession>
<keyword evidence="3" id="KW-0804">Transcription</keyword>
<evidence type="ECO:0000313" key="6">
    <source>
        <dbReference type="Proteomes" id="UP000254924"/>
    </source>
</evidence>
<proteinExistence type="predicted"/>
<dbReference type="SUPFAM" id="SSF47413">
    <property type="entry name" value="lambda repressor-like DNA-binding domains"/>
    <property type="match status" value="1"/>
</dbReference>
<evidence type="ECO:0000256" key="1">
    <source>
        <dbReference type="ARBA" id="ARBA00023015"/>
    </source>
</evidence>
<protein>
    <submittedName>
        <fullName evidence="5">Galactose repressor</fullName>
    </submittedName>
</protein>
<evidence type="ECO:0000259" key="4">
    <source>
        <dbReference type="PROSITE" id="PS50932"/>
    </source>
</evidence>
<name>A0A380K694_9STRE</name>
<dbReference type="InterPro" id="IPR000843">
    <property type="entry name" value="HTH_LacI"/>
</dbReference>
<dbReference type="PROSITE" id="PS50932">
    <property type="entry name" value="HTH_LACI_2"/>
    <property type="match status" value="1"/>
</dbReference>
<dbReference type="InterPro" id="IPR010982">
    <property type="entry name" value="Lambda_DNA-bd_dom_sf"/>
</dbReference>
<dbReference type="PANTHER" id="PTHR30146:SF149">
    <property type="entry name" value="HTH-TYPE TRANSCRIPTIONAL REGULATOR EBGR"/>
    <property type="match status" value="1"/>
</dbReference>
<dbReference type="SMART" id="SM00354">
    <property type="entry name" value="HTH_LACI"/>
    <property type="match status" value="1"/>
</dbReference>
<keyword evidence="2" id="KW-0238">DNA-binding</keyword>
<keyword evidence="1" id="KW-0805">Transcription regulation</keyword>
<dbReference type="PRINTS" id="PR00036">
    <property type="entry name" value="HTHLACI"/>
</dbReference>
<dbReference type="Proteomes" id="UP000254924">
    <property type="component" value="Unassembled WGS sequence"/>
</dbReference>
<dbReference type="EMBL" id="UHFN01000007">
    <property type="protein sequence ID" value="SUN59741.1"/>
    <property type="molecule type" value="Genomic_DNA"/>
</dbReference>
<sequence length="331" mass="37354">MVTLKDIAKRVGVSPATVSRVLNQDKTLSVSQQTKQNILQATKELGYTKHRKVQNDSPATLKIALVHWYSKQEELNDLYYYAIRLGLEKRAQELQHQLLRYFHNDFSEIPDDIDGIIAIGKFSREQIRELESFTKQLVFIDSDTLSLGYSCVTSDFDNGVRQAIDCLLTHSKTIGMIAGKEMTTDQEELVPDPRLTTFERYTKEKGCYNPEAIFTGEFSSQAGYTLMTQAITSLGDKLPRAFFIANDTLAIGSLRALQEHKLSVPDDVELISFNDTSLTQQVFPTLSSVRVHTEKMGACALDILCRQIHENDDISSMTRLSTKLIKRSSTL</sequence>
<dbReference type="InterPro" id="IPR028082">
    <property type="entry name" value="Peripla_BP_I"/>
</dbReference>
<dbReference type="PANTHER" id="PTHR30146">
    <property type="entry name" value="LACI-RELATED TRANSCRIPTIONAL REPRESSOR"/>
    <property type="match status" value="1"/>
</dbReference>
<feature type="domain" description="HTH lacI-type" evidence="4">
    <location>
        <begin position="2"/>
        <end position="58"/>
    </location>
</feature>
<reference evidence="5 6" key="1">
    <citation type="submission" date="2018-06" db="EMBL/GenBank/DDBJ databases">
        <authorList>
            <consortium name="Pathogen Informatics"/>
            <person name="Doyle S."/>
        </authorList>
    </citation>
    <scope>NUCLEOTIDE SEQUENCE [LARGE SCALE GENOMIC DNA]</scope>
    <source>
        <strain evidence="5 6">NCTC12224</strain>
    </source>
</reference>
<dbReference type="AlphaFoldDB" id="A0A380K694"/>